<proteinExistence type="inferred from homology"/>
<dbReference type="HAMAP" id="MF_01930">
    <property type="entry name" value="PurN"/>
    <property type="match status" value="1"/>
</dbReference>
<feature type="binding site" evidence="4">
    <location>
        <position position="119"/>
    </location>
    <ligand>
        <name>(6R)-10-formyltetrahydrofolate</name>
        <dbReference type="ChEBI" id="CHEBI:195366"/>
    </ligand>
</feature>
<feature type="binding site" evidence="4">
    <location>
        <begin position="102"/>
        <end position="105"/>
    </location>
    <ligand>
        <name>(6R)-10-formyltetrahydrofolate</name>
        <dbReference type="ChEBI" id="CHEBI:195366"/>
    </ligand>
</feature>
<protein>
    <recommendedName>
        <fullName evidence="4">Phosphoribosylglycinamide formyltransferase</fullName>
        <ecNumber evidence="4">2.1.2.2</ecNumber>
    </recommendedName>
    <alternativeName>
        <fullName evidence="4">5'-phosphoribosylglycinamide transformylase</fullName>
    </alternativeName>
    <alternativeName>
        <fullName evidence="4">GAR transformylase</fullName>
        <shortName evidence="4">GART</shortName>
    </alternativeName>
</protein>
<evidence type="ECO:0000313" key="6">
    <source>
        <dbReference type="EMBL" id="SQB64237.1"/>
    </source>
</evidence>
<evidence type="ECO:0000259" key="5">
    <source>
        <dbReference type="Pfam" id="PF00551"/>
    </source>
</evidence>
<feature type="domain" description="Formyl transferase N-terminal" evidence="5">
    <location>
        <begin position="15"/>
        <end position="192"/>
    </location>
</feature>
<dbReference type="CDD" id="cd08645">
    <property type="entry name" value="FMT_core_GART"/>
    <property type="match status" value="1"/>
</dbReference>
<dbReference type="Gene3D" id="3.40.50.170">
    <property type="entry name" value="Formyl transferase, N-terminal domain"/>
    <property type="match status" value="1"/>
</dbReference>
<evidence type="ECO:0000256" key="4">
    <source>
        <dbReference type="HAMAP-Rule" id="MF_01930"/>
    </source>
</evidence>
<dbReference type="UniPathway" id="UPA00074">
    <property type="reaction ID" value="UER00126"/>
</dbReference>
<dbReference type="OMA" id="HYVDEGM"/>
<sequence length="214" mass="23102">MTKRVFTLPDDRPTRLVVLISGVGTNLQALYTATTNAAYGAEIVGVVSDRDTAEGLRWAQSRGIPTATVCLGDFPDRESWDVAFTAAVQSWEPDLIVSAGFLKILGPKFLAQWPSRVVNTHNSLLPSFVGIHGPRDALRAGVKLAGATLFIVDPGMDTGPILAQVAVPVHGDDDLETLTERIKVAERAQLVASVGRMVQHGWWIDEVRAGFESD</sequence>
<feature type="active site" description="Proton donor" evidence="4">
    <location>
        <position position="121"/>
    </location>
</feature>
<evidence type="ECO:0000256" key="1">
    <source>
        <dbReference type="ARBA" id="ARBA00005054"/>
    </source>
</evidence>
<dbReference type="InterPro" id="IPR036477">
    <property type="entry name" value="Formyl_transf_N_sf"/>
</dbReference>
<organism evidence="6 7">
    <name type="scientific">Mobiluncus curtisii</name>
    <dbReference type="NCBI Taxonomy" id="2051"/>
    <lineage>
        <taxon>Bacteria</taxon>
        <taxon>Bacillati</taxon>
        <taxon>Actinomycetota</taxon>
        <taxon>Actinomycetes</taxon>
        <taxon>Actinomycetales</taxon>
        <taxon>Actinomycetaceae</taxon>
        <taxon>Mobiluncus</taxon>
    </lineage>
</organism>
<dbReference type="PANTHER" id="PTHR43369">
    <property type="entry name" value="PHOSPHORIBOSYLGLYCINAMIDE FORMYLTRANSFERASE"/>
    <property type="match status" value="1"/>
</dbReference>
<dbReference type="EMBL" id="UASJ01000001">
    <property type="protein sequence ID" value="SQB64237.1"/>
    <property type="molecule type" value="Genomic_DNA"/>
</dbReference>
<dbReference type="PANTHER" id="PTHR43369:SF2">
    <property type="entry name" value="PHOSPHORIBOSYLGLYCINAMIDE FORMYLTRANSFERASE"/>
    <property type="match status" value="1"/>
</dbReference>
<dbReference type="InterPro" id="IPR004607">
    <property type="entry name" value="GART"/>
</dbReference>
<evidence type="ECO:0000313" key="7">
    <source>
        <dbReference type="Proteomes" id="UP000250245"/>
    </source>
</evidence>
<gene>
    <name evidence="4 6" type="primary">purN</name>
    <name evidence="6" type="ORF">NCTC11820_00571</name>
</gene>
<name>A0A2X2YKP9_9ACTO</name>
<dbReference type="RefSeq" id="WP_013188592.1">
    <property type="nucleotide sequence ID" value="NZ_CP068112.1"/>
</dbReference>
<evidence type="ECO:0000256" key="3">
    <source>
        <dbReference type="ARBA" id="ARBA00022755"/>
    </source>
</evidence>
<reference evidence="6 7" key="1">
    <citation type="submission" date="2018-06" db="EMBL/GenBank/DDBJ databases">
        <authorList>
            <consortium name="Pathogen Informatics"/>
            <person name="Doyle S."/>
        </authorList>
    </citation>
    <scope>NUCLEOTIDE SEQUENCE [LARGE SCALE GENOMIC DNA]</scope>
    <source>
        <strain evidence="6 7">NCTC11820</strain>
    </source>
</reference>
<feature type="binding site" evidence="4">
    <location>
        <begin position="24"/>
        <end position="26"/>
    </location>
    <ligand>
        <name>N(1)-(5-phospho-beta-D-ribosyl)glycinamide</name>
        <dbReference type="ChEBI" id="CHEBI:143788"/>
    </ligand>
</feature>
<dbReference type="SUPFAM" id="SSF53328">
    <property type="entry name" value="Formyltransferase"/>
    <property type="match status" value="1"/>
</dbReference>
<comment type="function">
    <text evidence="4">Catalyzes the transfer of a formyl group from 10-formyltetrahydrofolate to 5-phospho-ribosyl-glycinamide (GAR), producing 5-phospho-ribosyl-N-formylglycinamide (FGAR) and tetrahydrofolate.</text>
</comment>
<comment type="pathway">
    <text evidence="1 4">Purine metabolism; IMP biosynthesis via de novo pathway; N(2)-formyl-N(1)-(5-phospho-D-ribosyl)glycinamide from N(1)-(5-phospho-D-ribosyl)glycinamide (10-formyl THF route): step 1/1.</text>
</comment>
<dbReference type="EC" id="2.1.2.2" evidence="4"/>
<dbReference type="GO" id="GO:0004644">
    <property type="term" value="F:phosphoribosylglycinamide formyltransferase activity"/>
    <property type="evidence" value="ECO:0007669"/>
    <property type="project" value="UniProtKB-UniRule"/>
</dbReference>
<dbReference type="NCBIfam" id="TIGR00639">
    <property type="entry name" value="PurN"/>
    <property type="match status" value="1"/>
</dbReference>
<dbReference type="Proteomes" id="UP000250245">
    <property type="component" value="Unassembled WGS sequence"/>
</dbReference>
<accession>A0A2X2YKP9</accession>
<dbReference type="InterPro" id="IPR002376">
    <property type="entry name" value="Formyl_transf_N"/>
</dbReference>
<feature type="site" description="Raises pKa of active site His" evidence="4">
    <location>
        <position position="157"/>
    </location>
</feature>
<keyword evidence="3 4" id="KW-0658">Purine biosynthesis</keyword>
<dbReference type="GO" id="GO:0005829">
    <property type="term" value="C:cytosol"/>
    <property type="evidence" value="ECO:0007669"/>
    <property type="project" value="TreeGrafter"/>
</dbReference>
<comment type="similarity">
    <text evidence="4">Belongs to the GART family.</text>
</comment>
<dbReference type="Pfam" id="PF00551">
    <property type="entry name" value="Formyl_trans_N"/>
    <property type="match status" value="1"/>
</dbReference>
<dbReference type="GO" id="GO:0006189">
    <property type="term" value="P:'de novo' IMP biosynthetic process"/>
    <property type="evidence" value="ECO:0007669"/>
    <property type="project" value="UniProtKB-UniRule"/>
</dbReference>
<feature type="binding site" evidence="4">
    <location>
        <position position="77"/>
    </location>
    <ligand>
        <name>(6R)-10-formyltetrahydrofolate</name>
        <dbReference type="ChEBI" id="CHEBI:195366"/>
    </ligand>
</feature>
<dbReference type="GeneID" id="55564286"/>
<keyword evidence="2 4" id="KW-0808">Transferase</keyword>
<comment type="catalytic activity">
    <reaction evidence="4">
        <text>N(1)-(5-phospho-beta-D-ribosyl)glycinamide + (6R)-10-formyltetrahydrofolate = N(2)-formyl-N(1)-(5-phospho-beta-D-ribosyl)glycinamide + (6S)-5,6,7,8-tetrahydrofolate + H(+)</text>
        <dbReference type="Rhea" id="RHEA:15053"/>
        <dbReference type="ChEBI" id="CHEBI:15378"/>
        <dbReference type="ChEBI" id="CHEBI:57453"/>
        <dbReference type="ChEBI" id="CHEBI:143788"/>
        <dbReference type="ChEBI" id="CHEBI:147286"/>
        <dbReference type="ChEBI" id="CHEBI:195366"/>
        <dbReference type="EC" id="2.1.2.2"/>
    </reaction>
</comment>
<dbReference type="AlphaFoldDB" id="A0A2X2YKP9"/>
<evidence type="ECO:0000256" key="2">
    <source>
        <dbReference type="ARBA" id="ARBA00022679"/>
    </source>
</evidence>